<evidence type="ECO:0000259" key="7">
    <source>
        <dbReference type="Pfam" id="PF00862"/>
    </source>
</evidence>
<name>A0A8T3YPF9_9ARCH</name>
<comment type="caution">
    <text evidence="8">The sequence shown here is derived from an EMBL/GenBank/DDBJ whole genome shotgun (WGS) entry which is preliminary data.</text>
</comment>
<feature type="domain" description="Glycosyl transferase family 1" evidence="6">
    <location>
        <begin position="252"/>
        <end position="425"/>
    </location>
</feature>
<dbReference type="EC" id="2.4.1.14" evidence="2"/>
<dbReference type="Pfam" id="PF00862">
    <property type="entry name" value="GT-B_Sucrose_synth"/>
    <property type="match status" value="1"/>
</dbReference>
<dbReference type="AlphaFoldDB" id="A0A8T3YPF9"/>
<proteinExistence type="inferred from homology"/>
<dbReference type="Gene3D" id="3.40.50.2000">
    <property type="entry name" value="Glycogen Phosphorylase B"/>
    <property type="match status" value="2"/>
</dbReference>
<feature type="domain" description="Sucrose synthase first GT-B" evidence="7">
    <location>
        <begin position="5"/>
        <end position="199"/>
    </location>
</feature>
<dbReference type="Pfam" id="PF00534">
    <property type="entry name" value="Glycos_transf_1"/>
    <property type="match status" value="1"/>
</dbReference>
<comment type="catalytic activity">
    <reaction evidence="5">
        <text>beta-D-fructose 6-phosphate + UDP-alpha-D-glucose = sucrose 6(F)-phosphate + UDP + H(+)</text>
        <dbReference type="Rhea" id="RHEA:22172"/>
        <dbReference type="ChEBI" id="CHEBI:15378"/>
        <dbReference type="ChEBI" id="CHEBI:57634"/>
        <dbReference type="ChEBI" id="CHEBI:57723"/>
        <dbReference type="ChEBI" id="CHEBI:58223"/>
        <dbReference type="ChEBI" id="CHEBI:58885"/>
        <dbReference type="EC" id="2.4.1.14"/>
    </reaction>
</comment>
<dbReference type="EMBL" id="JACQPB010000047">
    <property type="protein sequence ID" value="MBI4210898.1"/>
    <property type="molecule type" value="Genomic_DNA"/>
</dbReference>
<evidence type="ECO:0000256" key="5">
    <source>
        <dbReference type="ARBA" id="ARBA00047471"/>
    </source>
</evidence>
<keyword evidence="4" id="KW-0808">Transferase</keyword>
<keyword evidence="3" id="KW-0328">Glycosyltransferase</keyword>
<evidence type="ECO:0000313" key="8">
    <source>
        <dbReference type="EMBL" id="MBI4210898.1"/>
    </source>
</evidence>
<dbReference type="InterPro" id="IPR044161">
    <property type="entry name" value="SPS"/>
</dbReference>
<comment type="similarity">
    <text evidence="1">Belongs to the glycosyltransferase 1 family.</text>
</comment>
<evidence type="ECO:0000256" key="4">
    <source>
        <dbReference type="ARBA" id="ARBA00022679"/>
    </source>
</evidence>
<dbReference type="GO" id="GO:0046524">
    <property type="term" value="F:sucrose-phosphate synthase activity"/>
    <property type="evidence" value="ECO:0007669"/>
    <property type="project" value="UniProtKB-EC"/>
</dbReference>
<dbReference type="SUPFAM" id="SSF53756">
    <property type="entry name" value="UDP-Glycosyltransferase/glycogen phosphorylase"/>
    <property type="match status" value="1"/>
</dbReference>
<evidence type="ECO:0000259" key="6">
    <source>
        <dbReference type="Pfam" id="PF00534"/>
    </source>
</evidence>
<protein>
    <recommendedName>
        <fullName evidence="2">sucrose-phosphate synthase</fullName>
        <ecNumber evidence="2">2.4.1.14</ecNumber>
    </recommendedName>
</protein>
<organism evidence="8 9">
    <name type="scientific">Candidatus Iainarchaeum sp</name>
    <dbReference type="NCBI Taxonomy" id="3101447"/>
    <lineage>
        <taxon>Archaea</taxon>
        <taxon>Candidatus Iainarchaeota</taxon>
        <taxon>Candidatus Iainarchaeia</taxon>
        <taxon>Candidatus Iainarchaeales</taxon>
        <taxon>Candidatus Iainarchaeaceae</taxon>
        <taxon>Candidatus Iainarchaeum</taxon>
    </lineage>
</organism>
<dbReference type="InterPro" id="IPR000368">
    <property type="entry name" value="Sucrose_synth_GT-B1"/>
</dbReference>
<dbReference type="PANTHER" id="PTHR46039">
    <property type="entry name" value="SUCROSE-PHOSPHATE SYNTHASE 3-RELATED"/>
    <property type="match status" value="1"/>
</dbReference>
<evidence type="ECO:0000256" key="2">
    <source>
        <dbReference type="ARBA" id="ARBA00012536"/>
    </source>
</evidence>
<evidence type="ECO:0000256" key="3">
    <source>
        <dbReference type="ARBA" id="ARBA00022676"/>
    </source>
</evidence>
<reference evidence="8" key="1">
    <citation type="submission" date="2020-07" db="EMBL/GenBank/DDBJ databases">
        <title>Huge and variable diversity of episymbiotic CPR bacteria and DPANN archaea in groundwater ecosystems.</title>
        <authorList>
            <person name="He C.Y."/>
            <person name="Keren R."/>
            <person name="Whittaker M."/>
            <person name="Farag I.F."/>
            <person name="Doudna J."/>
            <person name="Cate J.H.D."/>
            <person name="Banfield J.F."/>
        </authorList>
    </citation>
    <scope>NUCLEOTIDE SEQUENCE</scope>
    <source>
        <strain evidence="8">NC_groundwater_1296_Ag_S-0.2um_52_80</strain>
    </source>
</reference>
<evidence type="ECO:0000256" key="1">
    <source>
        <dbReference type="ARBA" id="ARBA00006530"/>
    </source>
</evidence>
<sequence>MGLYIQIHSMHGLIRPQKPEIGRDVDTGGQVVYVLELAKALARLKKVERVDLVTRRIRDSNYPGYSKPVEPISDKAFIVRLECGPPGYIKKVDLWPHIGEYAENTRKYIRKLRRKPDILHGNYADAGLVCSKLSEELAIPFVHTGHSLGLPKMRSLGVNRANRQEFEEVFHFEKRLAAEQKIIDTASAIVASTKEEFKNQYKGYKIGKNISKFRFIPPGINLGRFYPPKKRGLSGEEQKTMRFFQNLLDQDLKSPAKPFITALSRLNKVKNINGLMQAYSSDRQLQSMANLVIFAQIQDTGTYGQKLIKKLNSMIRKHNLYGKVSMPAISLDYDKQVPEYYRFAAQRRSVFVNPALMEPFGLTVLEASACGLPVVATKNGGPSEIIADGRTGLLIDPRDTRDIARKLKLLLGSRVLWNEISENSQRNIRRNFSWDLCAKNYLRVFGSAIGQTRQAK</sequence>
<dbReference type="Proteomes" id="UP000732298">
    <property type="component" value="Unassembled WGS sequence"/>
</dbReference>
<dbReference type="PANTHER" id="PTHR46039:SF5">
    <property type="entry name" value="SUCROSE-PHOSPHATE SYNTHASE 3-RELATED"/>
    <property type="match status" value="1"/>
</dbReference>
<evidence type="ECO:0000313" key="9">
    <source>
        <dbReference type="Proteomes" id="UP000732298"/>
    </source>
</evidence>
<gene>
    <name evidence="8" type="ORF">HY544_05355</name>
</gene>
<accession>A0A8T3YPF9</accession>
<dbReference type="InterPro" id="IPR001296">
    <property type="entry name" value="Glyco_trans_1"/>
</dbReference>